<dbReference type="GO" id="GO:0004721">
    <property type="term" value="F:phosphoprotein phosphatase activity"/>
    <property type="evidence" value="ECO:0007669"/>
    <property type="project" value="TreeGrafter"/>
</dbReference>
<dbReference type="Gene3D" id="3.30.565.10">
    <property type="entry name" value="Histidine kinase-like ATPase, C-terminal domain"/>
    <property type="match status" value="1"/>
</dbReference>
<comment type="subcellular location">
    <subcellularLocation>
        <location evidence="2">Cell membrane</location>
    </subcellularLocation>
    <subcellularLocation>
        <location evidence="3">Membrane raft</location>
        <topology evidence="3">Multi-pass membrane protein</topology>
    </subcellularLocation>
</comment>
<dbReference type="Pfam" id="PF00512">
    <property type="entry name" value="HisKA"/>
    <property type="match status" value="1"/>
</dbReference>
<dbReference type="InterPro" id="IPR005467">
    <property type="entry name" value="His_kinase_dom"/>
</dbReference>
<dbReference type="InterPro" id="IPR035965">
    <property type="entry name" value="PAS-like_dom_sf"/>
</dbReference>
<evidence type="ECO:0000256" key="7">
    <source>
        <dbReference type="ARBA" id="ARBA00022679"/>
    </source>
</evidence>
<keyword evidence="11" id="KW-0902">Two-component regulatory system</keyword>
<dbReference type="PANTHER" id="PTHR45453">
    <property type="entry name" value="PHOSPHATE REGULON SENSOR PROTEIN PHOR"/>
    <property type="match status" value="1"/>
</dbReference>
<evidence type="ECO:0000256" key="3">
    <source>
        <dbReference type="ARBA" id="ARBA00004314"/>
    </source>
</evidence>
<evidence type="ECO:0000313" key="16">
    <source>
        <dbReference type="Proteomes" id="UP000030643"/>
    </source>
</evidence>
<keyword evidence="12 13" id="KW-0472">Membrane</keyword>
<reference evidence="16" key="1">
    <citation type="journal article" date="2014" name="Genome Announc.">
        <title>Draft genome sequence of Weissella oryzae SG25T, isolated from fermented rice grains.</title>
        <authorList>
            <person name="Tanizawa Y."/>
            <person name="Fujisawa T."/>
            <person name="Mochizuki T."/>
            <person name="Kaminuma E."/>
            <person name="Suzuki Y."/>
            <person name="Nakamura Y."/>
            <person name="Tohno M."/>
        </authorList>
    </citation>
    <scope>NUCLEOTIDE SEQUENCE [LARGE SCALE GENOMIC DNA]</scope>
    <source>
        <strain evidence="16">DSM 25784 / JCM 18191 / LMG 30913 / SG25</strain>
    </source>
</reference>
<dbReference type="GO" id="GO:0016036">
    <property type="term" value="P:cellular response to phosphate starvation"/>
    <property type="evidence" value="ECO:0007669"/>
    <property type="project" value="TreeGrafter"/>
</dbReference>
<evidence type="ECO:0000256" key="11">
    <source>
        <dbReference type="ARBA" id="ARBA00023012"/>
    </source>
</evidence>
<evidence type="ECO:0000256" key="2">
    <source>
        <dbReference type="ARBA" id="ARBA00004236"/>
    </source>
</evidence>
<dbReference type="InterPro" id="IPR004358">
    <property type="entry name" value="Sig_transdc_His_kin-like_C"/>
</dbReference>
<dbReference type="GO" id="GO:0005886">
    <property type="term" value="C:plasma membrane"/>
    <property type="evidence" value="ECO:0007669"/>
    <property type="project" value="UniProtKB-SubCell"/>
</dbReference>
<dbReference type="EC" id="2.7.13.3" evidence="4"/>
<dbReference type="GO" id="GO:0045121">
    <property type="term" value="C:membrane raft"/>
    <property type="evidence" value="ECO:0007669"/>
    <property type="project" value="UniProtKB-SubCell"/>
</dbReference>
<organism evidence="15 16">
    <name type="scientific">Weissella oryzae (strain DSM 25784 / JCM 18191 / LMG 30913 / SG25)</name>
    <dbReference type="NCBI Taxonomy" id="1329250"/>
    <lineage>
        <taxon>Bacteria</taxon>
        <taxon>Bacillati</taxon>
        <taxon>Bacillota</taxon>
        <taxon>Bacilli</taxon>
        <taxon>Lactobacillales</taxon>
        <taxon>Lactobacillaceae</taxon>
        <taxon>Weissella</taxon>
    </lineage>
</organism>
<evidence type="ECO:0000256" key="5">
    <source>
        <dbReference type="ARBA" id="ARBA00022475"/>
    </source>
</evidence>
<dbReference type="SMART" id="SM00388">
    <property type="entry name" value="HisKA"/>
    <property type="match status" value="1"/>
</dbReference>
<dbReference type="InterPro" id="IPR036097">
    <property type="entry name" value="HisK_dim/P_sf"/>
</dbReference>
<evidence type="ECO:0000256" key="4">
    <source>
        <dbReference type="ARBA" id="ARBA00012438"/>
    </source>
</evidence>
<dbReference type="CDD" id="cd00075">
    <property type="entry name" value="HATPase"/>
    <property type="match status" value="1"/>
</dbReference>
<dbReference type="GO" id="GO:0005524">
    <property type="term" value="F:ATP binding"/>
    <property type="evidence" value="ECO:0007669"/>
    <property type="project" value="UniProtKB-KW"/>
</dbReference>
<dbReference type="GO" id="GO:0000155">
    <property type="term" value="F:phosphorelay sensor kinase activity"/>
    <property type="evidence" value="ECO:0007669"/>
    <property type="project" value="InterPro"/>
</dbReference>
<name>A0A069CV09_WEIOS</name>
<dbReference type="Gene3D" id="3.30.450.20">
    <property type="entry name" value="PAS domain"/>
    <property type="match status" value="1"/>
</dbReference>
<dbReference type="SUPFAM" id="SSF55785">
    <property type="entry name" value="PYP-like sensor domain (PAS domain)"/>
    <property type="match status" value="1"/>
</dbReference>
<gene>
    <name evidence="15" type="ORF">WOSG25_070550</name>
</gene>
<dbReference type="RefSeq" id="WP_027699112.1">
    <property type="nucleotide sequence ID" value="NZ_DF820490.1"/>
</dbReference>
<dbReference type="CDD" id="cd00082">
    <property type="entry name" value="HisKA"/>
    <property type="match status" value="1"/>
</dbReference>
<dbReference type="Pfam" id="PF02518">
    <property type="entry name" value="HATPase_c"/>
    <property type="match status" value="1"/>
</dbReference>
<dbReference type="InterPro" id="IPR036890">
    <property type="entry name" value="HATPase_C_sf"/>
</dbReference>
<protein>
    <recommendedName>
        <fullName evidence="4">histidine kinase</fullName>
        <ecNumber evidence="4">2.7.13.3</ecNumber>
    </recommendedName>
</protein>
<keyword evidence="16" id="KW-1185">Reference proteome</keyword>
<evidence type="ECO:0000256" key="8">
    <source>
        <dbReference type="ARBA" id="ARBA00022741"/>
    </source>
</evidence>
<keyword evidence="13" id="KW-1133">Transmembrane helix</keyword>
<keyword evidence="6" id="KW-0597">Phosphoprotein</keyword>
<dbReference type="InterPro" id="IPR003661">
    <property type="entry name" value="HisK_dim/P_dom"/>
</dbReference>
<dbReference type="EMBL" id="DF820490">
    <property type="protein sequence ID" value="GAK31078.1"/>
    <property type="molecule type" value="Genomic_DNA"/>
</dbReference>
<dbReference type="AlphaFoldDB" id="A0A069CV09"/>
<dbReference type="PROSITE" id="PS50109">
    <property type="entry name" value="HIS_KIN"/>
    <property type="match status" value="1"/>
</dbReference>
<dbReference type="InterPro" id="IPR003594">
    <property type="entry name" value="HATPase_dom"/>
</dbReference>
<dbReference type="SMART" id="SM00387">
    <property type="entry name" value="HATPase_c"/>
    <property type="match status" value="1"/>
</dbReference>
<keyword evidence="10" id="KW-0067">ATP-binding</keyword>
<evidence type="ECO:0000256" key="10">
    <source>
        <dbReference type="ARBA" id="ARBA00022840"/>
    </source>
</evidence>
<proteinExistence type="predicted"/>
<dbReference type="PANTHER" id="PTHR45453:SF1">
    <property type="entry name" value="PHOSPHATE REGULON SENSOR PROTEIN PHOR"/>
    <property type="match status" value="1"/>
</dbReference>
<keyword evidence="8" id="KW-0547">Nucleotide-binding</keyword>
<evidence type="ECO:0000259" key="14">
    <source>
        <dbReference type="PROSITE" id="PS50109"/>
    </source>
</evidence>
<evidence type="ECO:0000256" key="12">
    <source>
        <dbReference type="ARBA" id="ARBA00023136"/>
    </source>
</evidence>
<dbReference type="InterPro" id="IPR050351">
    <property type="entry name" value="BphY/WalK/GraS-like"/>
</dbReference>
<dbReference type="SUPFAM" id="SSF47384">
    <property type="entry name" value="Homodimeric domain of signal transducing histidine kinase"/>
    <property type="match status" value="1"/>
</dbReference>
<dbReference type="Proteomes" id="UP000030643">
    <property type="component" value="Unassembled WGS sequence"/>
</dbReference>
<evidence type="ECO:0000313" key="15">
    <source>
        <dbReference type="EMBL" id="GAK31078.1"/>
    </source>
</evidence>
<keyword evidence="9 15" id="KW-0418">Kinase</keyword>
<keyword evidence="5" id="KW-1003">Cell membrane</keyword>
<dbReference type="SUPFAM" id="SSF55874">
    <property type="entry name" value="ATPase domain of HSP90 chaperone/DNA topoisomerase II/histidine kinase"/>
    <property type="match status" value="1"/>
</dbReference>
<dbReference type="STRING" id="1329250.WOSG25_070550"/>
<dbReference type="FunFam" id="1.10.287.130:FF:000001">
    <property type="entry name" value="Two-component sensor histidine kinase"/>
    <property type="match status" value="1"/>
</dbReference>
<dbReference type="FunFam" id="3.30.565.10:FF:000023">
    <property type="entry name" value="PAS domain-containing sensor histidine kinase"/>
    <property type="match status" value="1"/>
</dbReference>
<accession>A0A069CV09</accession>
<evidence type="ECO:0000256" key="13">
    <source>
        <dbReference type="SAM" id="Phobius"/>
    </source>
</evidence>
<comment type="catalytic activity">
    <reaction evidence="1">
        <text>ATP + protein L-histidine = ADP + protein N-phospho-L-histidine.</text>
        <dbReference type="EC" id="2.7.13.3"/>
    </reaction>
</comment>
<keyword evidence="7" id="KW-0808">Transferase</keyword>
<dbReference type="eggNOG" id="COG5002">
    <property type="taxonomic scope" value="Bacteria"/>
</dbReference>
<dbReference type="Gene3D" id="1.10.287.130">
    <property type="match status" value="1"/>
</dbReference>
<sequence length="457" mass="51405">MRTFIKRFSQIFVSFLLATFLLLELLANSSPAVKSINWSEITLIVLLFATVGAAVMTYREKRRISQLALIMDKLALLQDAKLNDGLILLKPGDDYYALAQSINAVQAVNTQHLKQLQQQDAILQTLMTNLPIGVLQIESDRRLSLMNQQASNILALDLNKVDQAYDDVLQQHQLLSMIEHGLANHGSEREQINLQFNGQTKVLDVTAVYYRTRASHFALLVLLYDITDLTRLQNGQNDFVANASHELRTPLTAISGFVETLLAGAANDSEVRQEFLMIIQDETKRLLALTEDILTLAKNNLQQYQYETINLAEISQEILRSQTKQITEANLQIENHINQYVNIKYALEPIYQILNNLITNAIKYNRINGKIDIFARVSNMTLTIQVKDTGLGISSEEQERIFERFYRVDKSRQKKIAGTGLGLSIVQNIVDQADGTVAVDSQVGVGTTMTVVLPLNK</sequence>
<feature type="transmembrane region" description="Helical" evidence="13">
    <location>
        <begin position="37"/>
        <end position="58"/>
    </location>
</feature>
<dbReference type="PRINTS" id="PR00344">
    <property type="entry name" value="BCTRLSENSOR"/>
</dbReference>
<evidence type="ECO:0000256" key="9">
    <source>
        <dbReference type="ARBA" id="ARBA00022777"/>
    </source>
</evidence>
<evidence type="ECO:0000256" key="6">
    <source>
        <dbReference type="ARBA" id="ARBA00022553"/>
    </source>
</evidence>
<keyword evidence="13" id="KW-0812">Transmembrane</keyword>
<feature type="domain" description="Histidine kinase" evidence="14">
    <location>
        <begin position="242"/>
        <end position="457"/>
    </location>
</feature>
<evidence type="ECO:0000256" key="1">
    <source>
        <dbReference type="ARBA" id="ARBA00000085"/>
    </source>
</evidence>